<dbReference type="Gene3D" id="3.30.40.140">
    <property type="match status" value="1"/>
</dbReference>
<comment type="caution">
    <text evidence="11">The sequence shown here is derived from an EMBL/GenBank/DDBJ whole genome shotgun (WGS) entry which is preliminary data.</text>
</comment>
<dbReference type="InterPro" id="IPR052256">
    <property type="entry name" value="E3_ubiquitin-ligase_CHFR"/>
</dbReference>
<evidence type="ECO:0000313" key="12">
    <source>
        <dbReference type="Proteomes" id="UP000236291"/>
    </source>
</evidence>
<feature type="non-terminal residue" evidence="11">
    <location>
        <position position="1"/>
    </location>
</feature>
<dbReference type="Gene3D" id="3.30.40.10">
    <property type="entry name" value="Zinc/RING finger domain, C3HC4 (zinc finger)"/>
    <property type="match status" value="1"/>
</dbReference>
<evidence type="ECO:0000256" key="9">
    <source>
        <dbReference type="PROSITE-ProRule" id="PRU00175"/>
    </source>
</evidence>
<protein>
    <submittedName>
        <fullName evidence="11">E3 ubiquitin-protein ligase chfr-like protein</fullName>
    </submittedName>
</protein>
<evidence type="ECO:0000256" key="2">
    <source>
        <dbReference type="ARBA" id="ARBA00022679"/>
    </source>
</evidence>
<reference evidence="11 12" key="2">
    <citation type="journal article" date="2017" name="Front. Plant Sci.">
        <title>Gene Classification and Mining of Molecular Markers Useful in Red Clover (Trifolium pratense) Breeding.</title>
        <authorList>
            <person name="Istvanek J."/>
            <person name="Dluhosova J."/>
            <person name="Dluhos P."/>
            <person name="Patkova L."/>
            <person name="Nedelnik J."/>
            <person name="Repkova J."/>
        </authorList>
    </citation>
    <scope>NUCLEOTIDE SEQUENCE [LARGE SCALE GENOMIC DNA]</scope>
    <source>
        <strain evidence="12">cv. Tatra</strain>
        <tissue evidence="11">Young leaves</tissue>
    </source>
</reference>
<dbReference type="InterPro" id="IPR040909">
    <property type="entry name" value="CHFR_Znf-CRD"/>
</dbReference>
<dbReference type="SMART" id="SM00184">
    <property type="entry name" value="RING"/>
    <property type="match status" value="1"/>
</dbReference>
<dbReference type="PANTHER" id="PTHR16079:SF4">
    <property type="entry name" value="E3 UBIQUITIN-PROTEIN LIGASE CHFR"/>
    <property type="match status" value="1"/>
</dbReference>
<accession>A0A2K3P3C7</accession>
<dbReference type="EMBL" id="ASHM01003347">
    <property type="protein sequence ID" value="PNY09743.1"/>
    <property type="molecule type" value="Genomic_DNA"/>
</dbReference>
<dbReference type="STRING" id="57577.A0A2K3P3C7"/>
<feature type="domain" description="RING-type" evidence="10">
    <location>
        <begin position="204"/>
        <end position="249"/>
    </location>
</feature>
<organism evidence="11 12">
    <name type="scientific">Trifolium pratense</name>
    <name type="common">Red clover</name>
    <dbReference type="NCBI Taxonomy" id="57577"/>
    <lineage>
        <taxon>Eukaryota</taxon>
        <taxon>Viridiplantae</taxon>
        <taxon>Streptophyta</taxon>
        <taxon>Embryophyta</taxon>
        <taxon>Tracheophyta</taxon>
        <taxon>Spermatophyta</taxon>
        <taxon>Magnoliopsida</taxon>
        <taxon>eudicotyledons</taxon>
        <taxon>Gunneridae</taxon>
        <taxon>Pentapetalae</taxon>
        <taxon>rosids</taxon>
        <taxon>fabids</taxon>
        <taxon>Fabales</taxon>
        <taxon>Fabaceae</taxon>
        <taxon>Papilionoideae</taxon>
        <taxon>50 kb inversion clade</taxon>
        <taxon>NPAAA clade</taxon>
        <taxon>Hologalegina</taxon>
        <taxon>IRL clade</taxon>
        <taxon>Trifolieae</taxon>
        <taxon>Trifolium</taxon>
    </lineage>
</organism>
<comment type="subcellular location">
    <subcellularLocation>
        <location evidence="1">Nucleus</location>
    </subcellularLocation>
</comment>
<dbReference type="InterPro" id="IPR001841">
    <property type="entry name" value="Znf_RING"/>
</dbReference>
<keyword evidence="3" id="KW-0479">Metal-binding</keyword>
<keyword evidence="4 9" id="KW-0863">Zinc-finger</keyword>
<keyword evidence="8" id="KW-0131">Cell cycle</keyword>
<dbReference type="Proteomes" id="UP000236291">
    <property type="component" value="Unassembled WGS sequence"/>
</dbReference>
<dbReference type="GO" id="GO:0008270">
    <property type="term" value="F:zinc ion binding"/>
    <property type="evidence" value="ECO:0007669"/>
    <property type="project" value="UniProtKB-KW"/>
</dbReference>
<dbReference type="AlphaFoldDB" id="A0A2K3P3C7"/>
<dbReference type="SUPFAM" id="SSF57850">
    <property type="entry name" value="RING/U-box"/>
    <property type="match status" value="1"/>
</dbReference>
<dbReference type="InterPro" id="IPR013083">
    <property type="entry name" value="Znf_RING/FYVE/PHD"/>
</dbReference>
<dbReference type="InterPro" id="IPR018957">
    <property type="entry name" value="Znf_C3HC4_RING-type"/>
</dbReference>
<dbReference type="PROSITE" id="PS50089">
    <property type="entry name" value="ZF_RING_2"/>
    <property type="match status" value="1"/>
</dbReference>
<evidence type="ECO:0000313" key="11">
    <source>
        <dbReference type="EMBL" id="PNY09743.1"/>
    </source>
</evidence>
<keyword evidence="5" id="KW-0833">Ubl conjugation pathway</keyword>
<keyword evidence="7" id="KW-0539">Nucleus</keyword>
<gene>
    <name evidence="11" type="ORF">L195_g006300</name>
</gene>
<dbReference type="GO" id="GO:0004842">
    <property type="term" value="F:ubiquitin-protein transferase activity"/>
    <property type="evidence" value="ECO:0007669"/>
    <property type="project" value="TreeGrafter"/>
</dbReference>
<proteinExistence type="predicted"/>
<sequence length="533" mass="60241">RFAMFLKEGWGRIGWNWEGMELRLLSRRVAILDIAENCDKMQLMHAASIAVALWLRLETNRYVTYLFRSNYFLHAVQSDSRYLNVEIRSDEGEICSEISATSSDKHSWCKISRNSDLCSATMENKSSNTILVDGAEVGNGDTAVIKDGSEIIPGPDREVALPVGLASIHPFILRFFSYKFQIMSSPETSQTLLKICVDVDHAKCSICLNIWHDVVTVAPCLHNFCNGCFSEWLRRSQEKRSTVLCPQCRAVVQFVGKNHFLRTIAEDMVRADSSLRRSHDEVALLDTYASVRSNLVIGSAKKSRKRANTSTTMVDQSDGSDHHCPQCVTAVGGFRCNNNTDHLQCQACGGMMPSRNGLSVPQYCLGCDRPFCGPYWNALGVTRSSSYPVCSRDTLKPISEYTISAIPLLVHEKNPHEQKITESCIRQMGRTLQDVISEWIVKLNNKEIDTTRMTLNHADMMTAGTLVCSDCYQKLVSFLLYWFRISIPNHLLPPEASAREDCWYGYACRTQHRNEDHARKLNHVCRPTRGSHF</sequence>
<dbReference type="Pfam" id="PF00097">
    <property type="entry name" value="zf-C3HC4"/>
    <property type="match status" value="1"/>
</dbReference>
<evidence type="ECO:0000256" key="4">
    <source>
        <dbReference type="ARBA" id="ARBA00022771"/>
    </source>
</evidence>
<evidence type="ECO:0000259" key="10">
    <source>
        <dbReference type="PROSITE" id="PS50089"/>
    </source>
</evidence>
<dbReference type="PANTHER" id="PTHR16079">
    <property type="entry name" value="UBIQUITIN LIGASE PROTEIN CHFR"/>
    <property type="match status" value="1"/>
</dbReference>
<evidence type="ECO:0000256" key="1">
    <source>
        <dbReference type="ARBA" id="ARBA00004123"/>
    </source>
</evidence>
<name>A0A2K3P3C7_TRIPR</name>
<evidence type="ECO:0000256" key="8">
    <source>
        <dbReference type="ARBA" id="ARBA00023306"/>
    </source>
</evidence>
<evidence type="ECO:0000256" key="6">
    <source>
        <dbReference type="ARBA" id="ARBA00022833"/>
    </source>
</evidence>
<dbReference type="GO" id="GO:0006511">
    <property type="term" value="P:ubiquitin-dependent protein catabolic process"/>
    <property type="evidence" value="ECO:0007669"/>
    <property type="project" value="TreeGrafter"/>
</dbReference>
<reference evidence="11 12" key="1">
    <citation type="journal article" date="2014" name="Am. J. Bot.">
        <title>Genome assembly and annotation for red clover (Trifolium pratense; Fabaceae).</title>
        <authorList>
            <person name="Istvanek J."/>
            <person name="Jaros M."/>
            <person name="Krenek A."/>
            <person name="Repkova J."/>
        </authorList>
    </citation>
    <scope>NUCLEOTIDE SEQUENCE [LARGE SCALE GENOMIC DNA]</scope>
    <source>
        <strain evidence="12">cv. Tatra</strain>
        <tissue evidence="11">Young leaves</tissue>
    </source>
</reference>
<dbReference type="CDD" id="cd16503">
    <property type="entry name" value="RING-HC_CHFR"/>
    <property type="match status" value="1"/>
</dbReference>
<evidence type="ECO:0000256" key="7">
    <source>
        <dbReference type="ARBA" id="ARBA00023242"/>
    </source>
</evidence>
<keyword evidence="2" id="KW-0808">Transferase</keyword>
<dbReference type="Pfam" id="PF17979">
    <property type="entry name" value="zf-CRD"/>
    <property type="match status" value="1"/>
</dbReference>
<dbReference type="GO" id="GO:0016567">
    <property type="term" value="P:protein ubiquitination"/>
    <property type="evidence" value="ECO:0007669"/>
    <property type="project" value="TreeGrafter"/>
</dbReference>
<dbReference type="GO" id="GO:0005634">
    <property type="term" value="C:nucleus"/>
    <property type="evidence" value="ECO:0007669"/>
    <property type="project" value="UniProtKB-SubCell"/>
</dbReference>
<keyword evidence="6" id="KW-0862">Zinc</keyword>
<evidence type="ECO:0000256" key="3">
    <source>
        <dbReference type="ARBA" id="ARBA00022723"/>
    </source>
</evidence>
<evidence type="ECO:0000256" key="5">
    <source>
        <dbReference type="ARBA" id="ARBA00022786"/>
    </source>
</evidence>